<accession>A0ABV0TZR9</accession>
<dbReference type="EMBL" id="JAHRIQ010050465">
    <property type="protein sequence ID" value="MEQ2238034.1"/>
    <property type="molecule type" value="Genomic_DNA"/>
</dbReference>
<sequence length="85" mass="9586">MKSGYTLSLGVSKAASWRLLNVSSELRSGVADRRLLLSVPGVASRVWEWKKKPRKKHLSCRTQRWRVGDLDGFAAKGEESQTQSR</sequence>
<proteinExistence type="predicted"/>
<evidence type="ECO:0000313" key="1">
    <source>
        <dbReference type="EMBL" id="MEQ2238034.1"/>
    </source>
</evidence>
<organism evidence="1 2">
    <name type="scientific">Ilyodon furcidens</name>
    <name type="common">goldbreast splitfin</name>
    <dbReference type="NCBI Taxonomy" id="33524"/>
    <lineage>
        <taxon>Eukaryota</taxon>
        <taxon>Metazoa</taxon>
        <taxon>Chordata</taxon>
        <taxon>Craniata</taxon>
        <taxon>Vertebrata</taxon>
        <taxon>Euteleostomi</taxon>
        <taxon>Actinopterygii</taxon>
        <taxon>Neopterygii</taxon>
        <taxon>Teleostei</taxon>
        <taxon>Neoteleostei</taxon>
        <taxon>Acanthomorphata</taxon>
        <taxon>Ovalentaria</taxon>
        <taxon>Atherinomorphae</taxon>
        <taxon>Cyprinodontiformes</taxon>
        <taxon>Goodeidae</taxon>
        <taxon>Ilyodon</taxon>
    </lineage>
</organism>
<dbReference type="Proteomes" id="UP001482620">
    <property type="component" value="Unassembled WGS sequence"/>
</dbReference>
<protein>
    <submittedName>
        <fullName evidence="1">Uncharacterized protein</fullName>
    </submittedName>
</protein>
<name>A0ABV0TZR9_9TELE</name>
<gene>
    <name evidence="1" type="ORF">ILYODFUR_029215</name>
</gene>
<reference evidence="1 2" key="1">
    <citation type="submission" date="2021-06" db="EMBL/GenBank/DDBJ databases">
        <authorList>
            <person name="Palmer J.M."/>
        </authorList>
    </citation>
    <scope>NUCLEOTIDE SEQUENCE [LARGE SCALE GENOMIC DNA]</scope>
    <source>
        <strain evidence="2">if_2019</strain>
        <tissue evidence="1">Muscle</tissue>
    </source>
</reference>
<evidence type="ECO:0000313" key="2">
    <source>
        <dbReference type="Proteomes" id="UP001482620"/>
    </source>
</evidence>
<comment type="caution">
    <text evidence="1">The sequence shown here is derived from an EMBL/GenBank/DDBJ whole genome shotgun (WGS) entry which is preliminary data.</text>
</comment>
<keyword evidence="2" id="KW-1185">Reference proteome</keyword>